<accession>A0A4U5MJ48</accession>
<dbReference type="Proteomes" id="UP000298663">
    <property type="component" value="Unassembled WGS sequence"/>
</dbReference>
<dbReference type="GO" id="GO:0004714">
    <property type="term" value="F:transmembrane receptor protein tyrosine kinase activity"/>
    <property type="evidence" value="ECO:0007669"/>
    <property type="project" value="TreeGrafter"/>
</dbReference>
<dbReference type="OrthoDB" id="3256376at2759"/>
<dbReference type="GO" id="GO:0005886">
    <property type="term" value="C:plasma membrane"/>
    <property type="evidence" value="ECO:0007669"/>
    <property type="project" value="TreeGrafter"/>
</dbReference>
<feature type="region of interest" description="Disordered" evidence="1">
    <location>
        <begin position="961"/>
        <end position="981"/>
    </location>
</feature>
<dbReference type="FunFam" id="1.10.510.10:FF:000994">
    <property type="entry name" value="Hypoxia Inhibited Receptor tyrosine kinase"/>
    <property type="match status" value="1"/>
</dbReference>
<dbReference type="InterPro" id="IPR020635">
    <property type="entry name" value="Tyr_kinase_cat_dom"/>
</dbReference>
<keyword evidence="2" id="KW-0472">Membrane</keyword>
<dbReference type="GO" id="GO:0005524">
    <property type="term" value="F:ATP binding"/>
    <property type="evidence" value="ECO:0007669"/>
    <property type="project" value="InterPro"/>
</dbReference>
<organism evidence="4 5">
    <name type="scientific">Steinernema carpocapsae</name>
    <name type="common">Entomopathogenic nematode</name>
    <dbReference type="NCBI Taxonomy" id="34508"/>
    <lineage>
        <taxon>Eukaryota</taxon>
        <taxon>Metazoa</taxon>
        <taxon>Ecdysozoa</taxon>
        <taxon>Nematoda</taxon>
        <taxon>Chromadorea</taxon>
        <taxon>Rhabditida</taxon>
        <taxon>Tylenchina</taxon>
        <taxon>Panagrolaimomorpha</taxon>
        <taxon>Strongyloidoidea</taxon>
        <taxon>Steinernematidae</taxon>
        <taxon>Steinernema</taxon>
    </lineage>
</organism>
<dbReference type="PRINTS" id="PR00109">
    <property type="entry name" value="TYRKINASE"/>
</dbReference>
<dbReference type="PANTHER" id="PTHR24416:SF583">
    <property type="entry name" value="RECEPTOR PROTEIN-TYROSINE KINASE"/>
    <property type="match status" value="1"/>
</dbReference>
<dbReference type="AlphaFoldDB" id="A0A4U5MJ48"/>
<evidence type="ECO:0000256" key="2">
    <source>
        <dbReference type="SAM" id="Phobius"/>
    </source>
</evidence>
<dbReference type="CDD" id="cd00192">
    <property type="entry name" value="PTKc"/>
    <property type="match status" value="1"/>
</dbReference>
<proteinExistence type="predicted"/>
<dbReference type="PANTHER" id="PTHR24416">
    <property type="entry name" value="TYROSINE-PROTEIN KINASE RECEPTOR"/>
    <property type="match status" value="1"/>
</dbReference>
<dbReference type="GO" id="GO:0043235">
    <property type="term" value="C:receptor complex"/>
    <property type="evidence" value="ECO:0007669"/>
    <property type="project" value="TreeGrafter"/>
</dbReference>
<comment type="caution">
    <text evidence="4">The sequence shown here is derived from an EMBL/GenBank/DDBJ whole genome shotgun (WGS) entry which is preliminary data.</text>
</comment>
<dbReference type="EMBL" id="AZBU02000007">
    <property type="protein sequence ID" value="TKR69396.1"/>
    <property type="molecule type" value="Genomic_DNA"/>
</dbReference>
<dbReference type="Pfam" id="PF07714">
    <property type="entry name" value="PK_Tyr_Ser-Thr"/>
    <property type="match status" value="1"/>
</dbReference>
<dbReference type="InterPro" id="IPR011009">
    <property type="entry name" value="Kinase-like_dom_sf"/>
</dbReference>
<dbReference type="InterPro" id="IPR001245">
    <property type="entry name" value="Ser-Thr/Tyr_kinase_cat_dom"/>
</dbReference>
<keyword evidence="2" id="KW-1133">Transmembrane helix</keyword>
<feature type="transmembrane region" description="Helical" evidence="2">
    <location>
        <begin position="500"/>
        <end position="526"/>
    </location>
</feature>
<dbReference type="PROSITE" id="PS00109">
    <property type="entry name" value="PROTEIN_KINASE_TYR"/>
    <property type="match status" value="1"/>
</dbReference>
<dbReference type="InterPro" id="IPR050122">
    <property type="entry name" value="RTK"/>
</dbReference>
<dbReference type="InterPro" id="IPR000719">
    <property type="entry name" value="Prot_kinase_dom"/>
</dbReference>
<sequence>MPAEAGLSVAPAEAGLSVAPAEAGLSVAPAEAGLSVAPAEAGFLQLPRHNRSPIHPLPPNAAMLRGAHVTRTYKPISDCSQQCKLYENPNLCDKDQTCWKNCKDLAQEDINWEKRQLNILENRTFDQNYNISWTTVPDAVIYVVQLKTHNGHWDVKDQLVVTETFIKNYNVSKHLDFCAEKTIRIAPIKADAVGSFTDHVLPAPQVIFDSKMSLKSLVLYNKPFPDDGSNGTVVITFEYEPAQWPLGQSDISLEPMWHQVQCVKADLSQVYPNPDFEKGPGNTLIAKVGSKRMYQDCRILYYMGGMSSKRCGTDSPNYSPPSPALQQFNINCTTVKDSGCIPPKIHQAPQCGNMADKIKFDILDKDINLNSNLTVNISWVPSPFALRHDEKTLYYKGVFGEAVRWDNEAQPSAFGVNMTNTIGQVNSCHSTLRPDGTCENSSEYFIVKGIRLNQLYGIVICSVVDVQNTALPVVLGLPRPNRPKSNGFEFLSKDYIKPNVGLYVGLGVAGLLLLIGLIAILSYCTFRSRREKRQMEFHLKTMKREQEDRYTDFPKKQDIWEIERRNLIIYEEKKLGSGAFGSVFLGKLIGKAKAHKDAQSALGVSLMRTENCDVAVKMLPEYADDLSKSEFLREIALMKNLGYHERLVNMLACVTESEPYCLVVEYCSDGDLLHYLRERCEYMLRLDKVGVDYTNPEETNYELDMVITLKQLLMFAVQISYGLDYLAQKKYVHRDVAARNVLVHDKNYCKIGDFGLCRFIYADSANYISQGGRLPIKWMSPEAIRDYEFTSKSDVWSFGVLMFEIITLGGCPYPCIQPDDMHSYLESGQRMEQPDNCPDNFYNVMMQCWKADPSKRPEFSTIRQKLASQLEDITDEYSYLKLDSQKDYYNVRDALDTNQLMPPPDPEIPQKPFKASAQYSQDSGVSTLNHSNSIASDQCLITPVDSKPDWKKFDFTGFSTINETPREDQKNSGYSNEGFQV</sequence>
<gene>
    <name evidence="4" type="ORF">L596_021563</name>
</gene>
<keyword evidence="2" id="KW-0812">Transmembrane</keyword>
<feature type="compositionally biased region" description="Polar residues" evidence="1">
    <location>
        <begin position="971"/>
        <end position="981"/>
    </location>
</feature>
<dbReference type="Gene3D" id="1.10.510.10">
    <property type="entry name" value="Transferase(Phosphotransferase) domain 1"/>
    <property type="match status" value="1"/>
</dbReference>
<protein>
    <recommendedName>
        <fullName evidence="3">Protein kinase domain-containing protein</fullName>
    </recommendedName>
</protein>
<feature type="domain" description="Protein kinase" evidence="3">
    <location>
        <begin position="569"/>
        <end position="880"/>
    </location>
</feature>
<keyword evidence="5" id="KW-1185">Reference proteome</keyword>
<dbReference type="SMART" id="SM00219">
    <property type="entry name" value="TyrKc"/>
    <property type="match status" value="1"/>
</dbReference>
<dbReference type="GO" id="GO:0007169">
    <property type="term" value="P:cell surface receptor protein tyrosine kinase signaling pathway"/>
    <property type="evidence" value="ECO:0007669"/>
    <property type="project" value="TreeGrafter"/>
</dbReference>
<reference evidence="4 5" key="1">
    <citation type="journal article" date="2015" name="Genome Biol.">
        <title>Comparative genomics of Steinernema reveals deeply conserved gene regulatory networks.</title>
        <authorList>
            <person name="Dillman A.R."/>
            <person name="Macchietto M."/>
            <person name="Porter C.F."/>
            <person name="Rogers A."/>
            <person name="Williams B."/>
            <person name="Antoshechkin I."/>
            <person name="Lee M.M."/>
            <person name="Goodwin Z."/>
            <person name="Lu X."/>
            <person name="Lewis E.E."/>
            <person name="Goodrich-Blair H."/>
            <person name="Stock S.P."/>
            <person name="Adams B.J."/>
            <person name="Sternberg P.W."/>
            <person name="Mortazavi A."/>
        </authorList>
    </citation>
    <scope>NUCLEOTIDE SEQUENCE [LARGE SCALE GENOMIC DNA]</scope>
    <source>
        <strain evidence="4 5">ALL</strain>
    </source>
</reference>
<dbReference type="Gene3D" id="3.30.200.20">
    <property type="entry name" value="Phosphorylase Kinase, domain 1"/>
    <property type="match status" value="1"/>
</dbReference>
<evidence type="ECO:0000313" key="4">
    <source>
        <dbReference type="EMBL" id="TKR69396.1"/>
    </source>
</evidence>
<evidence type="ECO:0000313" key="5">
    <source>
        <dbReference type="Proteomes" id="UP000298663"/>
    </source>
</evidence>
<evidence type="ECO:0000256" key="1">
    <source>
        <dbReference type="SAM" id="MobiDB-lite"/>
    </source>
</evidence>
<dbReference type="STRING" id="34508.A0A4U5MJ48"/>
<reference evidence="4 5" key="2">
    <citation type="journal article" date="2019" name="G3 (Bethesda)">
        <title>Hybrid Assembly of the Genome of the Entomopathogenic Nematode Steinernema carpocapsae Identifies the X-Chromosome.</title>
        <authorList>
            <person name="Serra L."/>
            <person name="Macchietto M."/>
            <person name="Macias-Munoz A."/>
            <person name="McGill C.J."/>
            <person name="Rodriguez I.M."/>
            <person name="Rodriguez B."/>
            <person name="Murad R."/>
            <person name="Mortazavi A."/>
        </authorList>
    </citation>
    <scope>NUCLEOTIDE SEQUENCE [LARGE SCALE GENOMIC DNA]</scope>
    <source>
        <strain evidence="4 5">ALL</strain>
    </source>
</reference>
<dbReference type="InterPro" id="IPR008266">
    <property type="entry name" value="Tyr_kinase_AS"/>
</dbReference>
<dbReference type="SUPFAM" id="SSF56112">
    <property type="entry name" value="Protein kinase-like (PK-like)"/>
    <property type="match status" value="1"/>
</dbReference>
<evidence type="ECO:0000259" key="3">
    <source>
        <dbReference type="PROSITE" id="PS50011"/>
    </source>
</evidence>
<dbReference type="PROSITE" id="PS50011">
    <property type="entry name" value="PROTEIN_KINASE_DOM"/>
    <property type="match status" value="1"/>
</dbReference>
<name>A0A4U5MJ48_STECR</name>